<dbReference type="GO" id="GO:0016887">
    <property type="term" value="F:ATP hydrolysis activity"/>
    <property type="evidence" value="ECO:0007669"/>
    <property type="project" value="InterPro"/>
</dbReference>
<dbReference type="CDD" id="cd19481">
    <property type="entry name" value="RecA-like_protease"/>
    <property type="match status" value="1"/>
</dbReference>
<dbReference type="InterPro" id="IPR027417">
    <property type="entry name" value="P-loop_NTPase"/>
</dbReference>
<feature type="domain" description="AAA+ ATPase" evidence="4">
    <location>
        <begin position="242"/>
        <end position="362"/>
    </location>
</feature>
<keyword evidence="6" id="KW-1185">Reference proteome</keyword>
<evidence type="ECO:0000256" key="2">
    <source>
        <dbReference type="ARBA" id="ARBA00022741"/>
    </source>
</evidence>
<accession>A0A917YHL1</accession>
<organism evidence="5 6">
    <name type="scientific">Streptomyces albiflavescens</name>
    <dbReference type="NCBI Taxonomy" id="1623582"/>
    <lineage>
        <taxon>Bacteria</taxon>
        <taxon>Bacillati</taxon>
        <taxon>Actinomycetota</taxon>
        <taxon>Actinomycetes</taxon>
        <taxon>Kitasatosporales</taxon>
        <taxon>Streptomycetaceae</taxon>
        <taxon>Streptomyces</taxon>
    </lineage>
</organism>
<dbReference type="AlphaFoldDB" id="A0A917YHL1"/>
<evidence type="ECO:0000259" key="4">
    <source>
        <dbReference type="SMART" id="SM00382"/>
    </source>
</evidence>
<gene>
    <name evidence="5" type="ORF">GCM10011579_093940</name>
</gene>
<dbReference type="InterPro" id="IPR050221">
    <property type="entry name" value="26S_Proteasome_ATPase"/>
</dbReference>
<comment type="caution">
    <text evidence="5">The sequence shown here is derived from an EMBL/GenBank/DDBJ whole genome shotgun (WGS) entry which is preliminary data.</text>
</comment>
<dbReference type="Gene3D" id="3.40.50.300">
    <property type="entry name" value="P-loop containing nucleotide triphosphate hydrolases"/>
    <property type="match status" value="1"/>
</dbReference>
<dbReference type="GO" id="GO:0005524">
    <property type="term" value="F:ATP binding"/>
    <property type="evidence" value="ECO:0007669"/>
    <property type="project" value="UniProtKB-KW"/>
</dbReference>
<dbReference type="Pfam" id="PF00004">
    <property type="entry name" value="AAA"/>
    <property type="match status" value="1"/>
</dbReference>
<dbReference type="InterPro" id="IPR003959">
    <property type="entry name" value="ATPase_AAA_core"/>
</dbReference>
<comment type="similarity">
    <text evidence="1">Belongs to the AAA ATPase family.</text>
</comment>
<keyword evidence="3" id="KW-0067">ATP-binding</keyword>
<proteinExistence type="inferred from homology"/>
<dbReference type="InterPro" id="IPR054472">
    <property type="entry name" value="WHD"/>
</dbReference>
<dbReference type="SUPFAM" id="SSF52540">
    <property type="entry name" value="P-loop containing nucleoside triphosphate hydrolases"/>
    <property type="match status" value="2"/>
</dbReference>
<dbReference type="PANTHER" id="PTHR23073">
    <property type="entry name" value="26S PROTEASOME REGULATORY SUBUNIT"/>
    <property type="match status" value="1"/>
</dbReference>
<reference evidence="5 6" key="1">
    <citation type="journal article" date="2014" name="Int. J. Syst. Evol. Microbiol.">
        <title>Complete genome sequence of Corynebacterium casei LMG S-19264T (=DSM 44701T), isolated from a smear-ripened cheese.</title>
        <authorList>
            <consortium name="US DOE Joint Genome Institute (JGI-PGF)"/>
            <person name="Walter F."/>
            <person name="Albersmeier A."/>
            <person name="Kalinowski J."/>
            <person name="Ruckert C."/>
        </authorList>
    </citation>
    <scope>NUCLEOTIDE SEQUENCE [LARGE SCALE GENOMIC DNA]</scope>
    <source>
        <strain evidence="5 6">CGMCC 4.7111</strain>
    </source>
</reference>
<dbReference type="SMART" id="SM00382">
    <property type="entry name" value="AAA"/>
    <property type="match status" value="2"/>
</dbReference>
<dbReference type="InterPro" id="IPR003593">
    <property type="entry name" value="AAA+_ATPase"/>
</dbReference>
<evidence type="ECO:0000256" key="3">
    <source>
        <dbReference type="ARBA" id="ARBA00022840"/>
    </source>
</evidence>
<evidence type="ECO:0000256" key="1">
    <source>
        <dbReference type="ARBA" id="ARBA00006914"/>
    </source>
</evidence>
<evidence type="ECO:0000313" key="6">
    <source>
        <dbReference type="Proteomes" id="UP000600365"/>
    </source>
</evidence>
<protein>
    <submittedName>
        <fullName evidence="5">ATPase AAA</fullName>
    </submittedName>
</protein>
<feature type="domain" description="AAA+ ATPase" evidence="4">
    <location>
        <begin position="488"/>
        <end position="620"/>
    </location>
</feature>
<dbReference type="EMBL" id="BMMM01000030">
    <property type="protein sequence ID" value="GGN94451.1"/>
    <property type="molecule type" value="Genomic_DNA"/>
</dbReference>
<name>A0A917YHL1_9ACTN</name>
<dbReference type="Pfam" id="PF22977">
    <property type="entry name" value="WHD"/>
    <property type="match status" value="1"/>
</dbReference>
<keyword evidence="2" id="KW-0547">Nucleotide-binding</keyword>
<dbReference type="RefSeq" id="WP_189192300.1">
    <property type="nucleotide sequence ID" value="NZ_BMMM01000030.1"/>
</dbReference>
<dbReference type="Proteomes" id="UP000600365">
    <property type="component" value="Unassembled WGS sequence"/>
</dbReference>
<evidence type="ECO:0000313" key="5">
    <source>
        <dbReference type="EMBL" id="GGN94451.1"/>
    </source>
</evidence>
<sequence>MESAYPKDLGHALGRLDSLLRDTVARVLAAYGSATADDPFRGLYISRGDITRLLDNWDAHPVFTASNRPGAPALLDGLSQDSRLRRFARAFGLGEVDLWLVVIALAPEVDLRYERLYAFLQDDVSRRRPSVDLALTLLSATPAEKLARRAHLVGDAPLVRHGLIALPSEAQSIRWPLPACSLVLDSAVVQHLLGRDELTADAGDFTELLRGEDAEALPPEVMPAAVRLLPQLISEACEVGAEPLHLYFSGPPSSVKKRTALALATEAGRPVVAVDLETATRGDEDWPRAVLREASLRGAIVYAEPYGALLGEEATAQRLLWNRTLAAHGGVSIISGTSGALPPGFDAARIVPVDFPLPEAPDRRAYWNRCLDRSGVRLSAPGLDVLAGRYRLTYDQIESATTLATTRVHWLNGPDSAPSLTDLSTAARAQSDPALGELAHAIEPVHGWSDLVLPEDTIRLLDELCRQVECRQRVLHDWGFGRRLSLGRGTAALFAGPSGTGKTTAAEIIAAELGLGLYKIDLAGVVSKYIGETEKNLQRIFAAAENANAVLFFDEADALFGKRSEVRDSHDRYANIEIAYLLQRMESYEGVAILATNLRQNMDEAFVRRLQFVVEFPFPDEEQRADIWRLHFPPEAPHDEALDLPLLARQFRMTGGSIKNAVLAAAYLAAADDRPIGMGDLLHATAREHAKAGRVLVGEDFAAFEERCHG</sequence>